<evidence type="ECO:0000313" key="1">
    <source>
        <dbReference type="EMBL" id="OGD66736.1"/>
    </source>
</evidence>
<evidence type="ECO:0000313" key="2">
    <source>
        <dbReference type="Proteomes" id="UP000179003"/>
    </source>
</evidence>
<dbReference type="EMBL" id="MFAE01000014">
    <property type="protein sequence ID" value="OGD66736.1"/>
    <property type="molecule type" value="Genomic_DNA"/>
</dbReference>
<organism evidence="1 2">
    <name type="scientific">Candidatus Campbellbacteria bacterium RIFOXYC2_FULL_35_25</name>
    <dbReference type="NCBI Taxonomy" id="1797582"/>
    <lineage>
        <taxon>Bacteria</taxon>
        <taxon>Candidatus Campbelliibacteriota</taxon>
    </lineage>
</organism>
<accession>A0A1F5EHR2</accession>
<proteinExistence type="predicted"/>
<comment type="caution">
    <text evidence="1">The sequence shown here is derived from an EMBL/GenBank/DDBJ whole genome shotgun (WGS) entry which is preliminary data.</text>
</comment>
<dbReference type="Proteomes" id="UP000179003">
    <property type="component" value="Unassembled WGS sequence"/>
</dbReference>
<name>A0A1F5EHR2_9BACT</name>
<sequence length="74" mass="8530">MLALFDGDHENRRKVEFVLVGGYTLPFLINEAEREDGSAENWNFKGLYQMGSGYYPVFGFFSTRTRQGWVELNG</sequence>
<dbReference type="AlphaFoldDB" id="A0A1F5EHR2"/>
<protein>
    <submittedName>
        <fullName evidence="1">Uncharacterized protein</fullName>
    </submittedName>
</protein>
<gene>
    <name evidence="1" type="ORF">A2442_01245</name>
</gene>
<reference evidence="1 2" key="1">
    <citation type="journal article" date="2016" name="Nat. Commun.">
        <title>Thousands of microbial genomes shed light on interconnected biogeochemical processes in an aquifer system.</title>
        <authorList>
            <person name="Anantharaman K."/>
            <person name="Brown C.T."/>
            <person name="Hug L.A."/>
            <person name="Sharon I."/>
            <person name="Castelle C.J."/>
            <person name="Probst A.J."/>
            <person name="Thomas B.C."/>
            <person name="Singh A."/>
            <person name="Wilkins M.J."/>
            <person name="Karaoz U."/>
            <person name="Brodie E.L."/>
            <person name="Williams K.H."/>
            <person name="Hubbard S.S."/>
            <person name="Banfield J.F."/>
        </authorList>
    </citation>
    <scope>NUCLEOTIDE SEQUENCE [LARGE SCALE GENOMIC DNA]</scope>
</reference>